<sequence>MSQPFMGEIKIISWNFSPKGWAFCNGQFLPINQNQALFSILGTTYGGNGQTTFALPDFRGRTPIHQSNNFIEGQAGGQEFHTVTLSEMPAHNHFMMASNVAVTATAANATPAATKVLAPAIAALQGGGTQNVNIYGNGSANTALNPGSSGNQGGSQPHENRQPFLVLNFIIALQGIFPSHN</sequence>
<evidence type="ECO:0000313" key="3">
    <source>
        <dbReference type="Proteomes" id="UP001228905"/>
    </source>
</evidence>
<dbReference type="InterPro" id="IPR037053">
    <property type="entry name" value="Phage_tail_collar_dom_sf"/>
</dbReference>
<protein>
    <submittedName>
        <fullName evidence="2">Microcystin-dependent protein</fullName>
    </submittedName>
</protein>
<dbReference type="RefSeq" id="WP_307347542.1">
    <property type="nucleotide sequence ID" value="NZ_JAUSVS010000002.1"/>
</dbReference>
<organism evidence="2 3">
    <name type="scientific">Caulobacter ginsengisoli</name>
    <dbReference type="NCBI Taxonomy" id="400775"/>
    <lineage>
        <taxon>Bacteria</taxon>
        <taxon>Pseudomonadati</taxon>
        <taxon>Pseudomonadota</taxon>
        <taxon>Alphaproteobacteria</taxon>
        <taxon>Caulobacterales</taxon>
        <taxon>Caulobacteraceae</taxon>
        <taxon>Caulobacter</taxon>
    </lineage>
</organism>
<feature type="domain" description="Phage tail collar" evidence="1">
    <location>
        <begin position="7"/>
        <end position="63"/>
    </location>
</feature>
<dbReference type="Pfam" id="PF07484">
    <property type="entry name" value="Collar"/>
    <property type="match status" value="1"/>
</dbReference>
<dbReference type="InterPro" id="IPR011083">
    <property type="entry name" value="Phage_tail_collar_dom"/>
</dbReference>
<dbReference type="SUPFAM" id="SSF88874">
    <property type="entry name" value="Receptor-binding domain of short tail fibre protein gp12"/>
    <property type="match status" value="1"/>
</dbReference>
<accession>A0ABU0ING0</accession>
<reference evidence="2 3" key="1">
    <citation type="submission" date="2023-07" db="EMBL/GenBank/DDBJ databases">
        <title>Genomic Encyclopedia of Type Strains, Phase IV (KMG-IV): sequencing the most valuable type-strain genomes for metagenomic binning, comparative biology and taxonomic classification.</title>
        <authorList>
            <person name="Goeker M."/>
        </authorList>
    </citation>
    <scope>NUCLEOTIDE SEQUENCE [LARGE SCALE GENOMIC DNA]</scope>
    <source>
        <strain evidence="2 3">DSM 18695</strain>
    </source>
</reference>
<comment type="caution">
    <text evidence="2">The sequence shown here is derived from an EMBL/GenBank/DDBJ whole genome shotgun (WGS) entry which is preliminary data.</text>
</comment>
<name>A0ABU0ING0_9CAUL</name>
<keyword evidence="3" id="KW-1185">Reference proteome</keyword>
<gene>
    <name evidence="2" type="ORF">QO010_001311</name>
</gene>
<proteinExistence type="predicted"/>
<evidence type="ECO:0000259" key="1">
    <source>
        <dbReference type="Pfam" id="PF07484"/>
    </source>
</evidence>
<dbReference type="Proteomes" id="UP001228905">
    <property type="component" value="Unassembled WGS sequence"/>
</dbReference>
<evidence type="ECO:0000313" key="2">
    <source>
        <dbReference type="EMBL" id="MDQ0463540.1"/>
    </source>
</evidence>
<dbReference type="Gene3D" id="3.90.1340.10">
    <property type="entry name" value="Phage tail collar domain"/>
    <property type="match status" value="1"/>
</dbReference>
<dbReference type="EMBL" id="JAUSVS010000002">
    <property type="protein sequence ID" value="MDQ0463540.1"/>
    <property type="molecule type" value="Genomic_DNA"/>
</dbReference>